<dbReference type="STRING" id="121845.A0A1S3DCZ6"/>
<protein>
    <submittedName>
        <fullName evidence="9">Probable chromatin modification-related protein eaf7</fullName>
    </submittedName>
</protein>
<evidence type="ECO:0000256" key="5">
    <source>
        <dbReference type="ARBA" id="ARBA00023163"/>
    </source>
</evidence>
<dbReference type="GO" id="GO:0006357">
    <property type="term" value="P:regulation of transcription by RNA polymerase II"/>
    <property type="evidence" value="ECO:0007669"/>
    <property type="project" value="TreeGrafter"/>
</dbReference>
<dbReference type="Pfam" id="PF07904">
    <property type="entry name" value="Eaf7"/>
    <property type="match status" value="1"/>
</dbReference>
<evidence type="ECO:0000313" key="9">
    <source>
        <dbReference type="RefSeq" id="XP_008479374.1"/>
    </source>
</evidence>
<reference evidence="9" key="1">
    <citation type="submission" date="2025-08" db="UniProtKB">
        <authorList>
            <consortium name="RefSeq"/>
        </authorList>
    </citation>
    <scope>IDENTIFICATION</scope>
</reference>
<keyword evidence="3" id="KW-0156">Chromatin regulator</keyword>
<evidence type="ECO:0000256" key="3">
    <source>
        <dbReference type="ARBA" id="ARBA00022853"/>
    </source>
</evidence>
<dbReference type="GeneID" id="103516192"/>
<evidence type="ECO:0000256" key="4">
    <source>
        <dbReference type="ARBA" id="ARBA00023015"/>
    </source>
</evidence>
<keyword evidence="6" id="KW-0539">Nucleus</keyword>
<dbReference type="CTD" id="55257"/>
<dbReference type="KEGG" id="dci:103516192"/>
<dbReference type="PaxDb" id="121845-A0A1S3DCZ6"/>
<dbReference type="Proteomes" id="UP000079169">
    <property type="component" value="Unplaced"/>
</dbReference>
<dbReference type="GO" id="GO:0006325">
    <property type="term" value="P:chromatin organization"/>
    <property type="evidence" value="ECO:0007669"/>
    <property type="project" value="UniProtKB-KW"/>
</dbReference>
<proteinExistence type="inferred from homology"/>
<keyword evidence="5" id="KW-0804">Transcription</keyword>
<name>A0A1S3DCZ6_DIACI</name>
<dbReference type="RefSeq" id="XP_008479374.1">
    <property type="nucleotide sequence ID" value="XM_008481152.3"/>
</dbReference>
<comment type="subcellular location">
    <subcellularLocation>
        <location evidence="1">Nucleus</location>
    </subcellularLocation>
</comment>
<sequence>MSNNLCEDLSDGSSELSQWTDRDDVKLFYSMFNLKPVGLNKHFYMCEIINNMNDIQKAEGLLPVTPAIVWTRLNELYNLKLLEQYEHLPQPLLEEIDFDKFIEQQMVFQTKSGEESDEDKPLAKILMRSESEESKVSGMDTEESSVKGAKVIRKKTTKMEENLSSEEEPTSKTLRSRGRGFTLRKSDSPVVNKRRK</sequence>
<keyword evidence="4" id="KW-0805">Transcription regulation</keyword>
<dbReference type="GO" id="GO:0005634">
    <property type="term" value="C:nucleus"/>
    <property type="evidence" value="ECO:0007669"/>
    <property type="project" value="UniProtKB-SubCell"/>
</dbReference>
<evidence type="ECO:0000256" key="6">
    <source>
        <dbReference type="ARBA" id="ARBA00023242"/>
    </source>
</evidence>
<dbReference type="GO" id="GO:0035267">
    <property type="term" value="C:NuA4 histone acetyltransferase complex"/>
    <property type="evidence" value="ECO:0007669"/>
    <property type="project" value="TreeGrafter"/>
</dbReference>
<evidence type="ECO:0000256" key="7">
    <source>
        <dbReference type="SAM" id="MobiDB-lite"/>
    </source>
</evidence>
<accession>A0A1S3DCZ6</accession>
<evidence type="ECO:0000313" key="8">
    <source>
        <dbReference type="Proteomes" id="UP000079169"/>
    </source>
</evidence>
<evidence type="ECO:0000256" key="1">
    <source>
        <dbReference type="ARBA" id="ARBA00004123"/>
    </source>
</evidence>
<comment type="similarity">
    <text evidence="2">Belongs to the EAF7 family.</text>
</comment>
<dbReference type="InterPro" id="IPR012423">
    <property type="entry name" value="Eaf7/MRGBP"/>
</dbReference>
<feature type="region of interest" description="Disordered" evidence="7">
    <location>
        <begin position="129"/>
        <end position="196"/>
    </location>
</feature>
<gene>
    <name evidence="9" type="primary">LOC103516192</name>
</gene>
<evidence type="ECO:0000256" key="2">
    <source>
        <dbReference type="ARBA" id="ARBA00007117"/>
    </source>
</evidence>
<dbReference type="PANTHER" id="PTHR13581">
    <property type="entry name" value="MRG-BINDING PROTEIN"/>
    <property type="match status" value="1"/>
</dbReference>
<dbReference type="AlphaFoldDB" id="A0A1S3DCZ6"/>
<dbReference type="PANTHER" id="PTHR13581:SF5">
    <property type="entry name" value="MRG_MORF4L-BINDING PROTEIN"/>
    <property type="match status" value="1"/>
</dbReference>
<keyword evidence="8" id="KW-1185">Reference proteome</keyword>
<organism evidence="8 9">
    <name type="scientific">Diaphorina citri</name>
    <name type="common">Asian citrus psyllid</name>
    <dbReference type="NCBI Taxonomy" id="121845"/>
    <lineage>
        <taxon>Eukaryota</taxon>
        <taxon>Metazoa</taxon>
        <taxon>Ecdysozoa</taxon>
        <taxon>Arthropoda</taxon>
        <taxon>Hexapoda</taxon>
        <taxon>Insecta</taxon>
        <taxon>Pterygota</taxon>
        <taxon>Neoptera</taxon>
        <taxon>Paraneoptera</taxon>
        <taxon>Hemiptera</taxon>
        <taxon>Sternorrhyncha</taxon>
        <taxon>Psylloidea</taxon>
        <taxon>Psyllidae</taxon>
        <taxon>Diaphorininae</taxon>
        <taxon>Diaphorina</taxon>
    </lineage>
</organism>